<accession>A0A6J5N0D6</accession>
<organism evidence="1">
    <name type="scientific">uncultured Caudovirales phage</name>
    <dbReference type="NCBI Taxonomy" id="2100421"/>
    <lineage>
        <taxon>Viruses</taxon>
        <taxon>Duplodnaviria</taxon>
        <taxon>Heunggongvirae</taxon>
        <taxon>Uroviricota</taxon>
        <taxon>Caudoviricetes</taxon>
        <taxon>Peduoviridae</taxon>
        <taxon>Maltschvirus</taxon>
        <taxon>Maltschvirus maltsch</taxon>
    </lineage>
</organism>
<reference evidence="1" key="1">
    <citation type="submission" date="2020-04" db="EMBL/GenBank/DDBJ databases">
        <authorList>
            <person name="Chiriac C."/>
            <person name="Salcher M."/>
            <person name="Ghai R."/>
            <person name="Kavagutti S V."/>
        </authorList>
    </citation>
    <scope>NUCLEOTIDE SEQUENCE</scope>
</reference>
<name>A0A6J5N0D6_9CAUD</name>
<evidence type="ECO:0000313" key="1">
    <source>
        <dbReference type="EMBL" id="CAB4151767.1"/>
    </source>
</evidence>
<dbReference type="EMBL" id="LR796569">
    <property type="protein sequence ID" value="CAB4151767.1"/>
    <property type="molecule type" value="Genomic_DNA"/>
</dbReference>
<sequence>MRRNDIHTSRILQLIEDEGPMSRAEICARLNLDKERSSAVVSRLNKPGARTPKRVYVCAYVYDMEGERYYPRAVFALGDLPDKPKPKVDLLAVRKRSREKLKKLRTANFVFHLALPRRVYERM</sequence>
<dbReference type="Gene3D" id="1.10.10.10">
    <property type="entry name" value="Winged helix-like DNA-binding domain superfamily/Winged helix DNA-binding domain"/>
    <property type="match status" value="1"/>
</dbReference>
<proteinExistence type="predicted"/>
<dbReference type="InterPro" id="IPR036388">
    <property type="entry name" value="WH-like_DNA-bd_sf"/>
</dbReference>
<evidence type="ECO:0008006" key="2">
    <source>
        <dbReference type="Google" id="ProtNLM"/>
    </source>
</evidence>
<protein>
    <recommendedName>
        <fullName evidence="2">Winged helix-turn-helix DNA-binding</fullName>
    </recommendedName>
</protein>
<gene>
    <name evidence="1" type="ORF">UFOVP601_33</name>
</gene>